<dbReference type="PROSITE" id="PS00194">
    <property type="entry name" value="THIOREDOXIN_1"/>
    <property type="match status" value="1"/>
</dbReference>
<dbReference type="Gene3D" id="3.40.30.10">
    <property type="entry name" value="Glutaredoxin"/>
    <property type="match status" value="9"/>
</dbReference>
<dbReference type="Proteomes" id="UP001233172">
    <property type="component" value="Unassembled WGS sequence"/>
</dbReference>
<organism evidence="4 5">
    <name type="scientific">Biomphalaria pfeifferi</name>
    <name type="common">Bloodfluke planorb</name>
    <name type="synonym">Freshwater snail</name>
    <dbReference type="NCBI Taxonomy" id="112525"/>
    <lineage>
        <taxon>Eukaryota</taxon>
        <taxon>Metazoa</taxon>
        <taxon>Spiralia</taxon>
        <taxon>Lophotrochozoa</taxon>
        <taxon>Mollusca</taxon>
        <taxon>Gastropoda</taxon>
        <taxon>Heterobranchia</taxon>
        <taxon>Euthyneura</taxon>
        <taxon>Panpulmonata</taxon>
        <taxon>Hygrophila</taxon>
        <taxon>Lymnaeoidea</taxon>
        <taxon>Planorbidae</taxon>
        <taxon>Biomphalaria</taxon>
    </lineage>
</organism>
<dbReference type="InterPro" id="IPR036249">
    <property type="entry name" value="Thioredoxin-like_sf"/>
</dbReference>
<protein>
    <submittedName>
        <fullName evidence="4">Protein disulfide-isomerase A6</fullName>
    </submittedName>
</protein>
<evidence type="ECO:0000256" key="2">
    <source>
        <dbReference type="SAM" id="SignalP"/>
    </source>
</evidence>
<dbReference type="GO" id="GO:0015035">
    <property type="term" value="F:protein-disulfide reductase activity"/>
    <property type="evidence" value="ECO:0007669"/>
    <property type="project" value="TreeGrafter"/>
</dbReference>
<feature type="domain" description="Thioredoxin" evidence="3">
    <location>
        <begin position="1148"/>
        <end position="1271"/>
    </location>
</feature>
<dbReference type="PANTHER" id="PTHR45815">
    <property type="entry name" value="PROTEIN DISULFIDE-ISOMERASE A6"/>
    <property type="match status" value="1"/>
</dbReference>
<reference evidence="4" key="1">
    <citation type="journal article" date="2023" name="PLoS Negl. Trop. Dis.">
        <title>A genome sequence for Biomphalaria pfeifferi, the major vector snail for the human-infecting parasite Schistosoma mansoni.</title>
        <authorList>
            <person name="Bu L."/>
            <person name="Lu L."/>
            <person name="Laidemitt M.R."/>
            <person name="Zhang S.M."/>
            <person name="Mutuku M."/>
            <person name="Mkoji G."/>
            <person name="Steinauer M."/>
            <person name="Loker E.S."/>
        </authorList>
    </citation>
    <scope>NUCLEOTIDE SEQUENCE</scope>
    <source>
        <strain evidence="4">KasaAsao</strain>
    </source>
</reference>
<dbReference type="GO" id="GO:0005788">
    <property type="term" value="C:endoplasmic reticulum lumen"/>
    <property type="evidence" value="ECO:0007669"/>
    <property type="project" value="TreeGrafter"/>
</dbReference>
<dbReference type="EMBL" id="JASAOG010000082">
    <property type="protein sequence ID" value="KAK0053968.1"/>
    <property type="molecule type" value="Genomic_DNA"/>
</dbReference>
<comment type="caution">
    <text evidence="4">The sequence shown here is derived from an EMBL/GenBank/DDBJ whole genome shotgun (WGS) entry which is preliminary data.</text>
</comment>
<dbReference type="InterPro" id="IPR017937">
    <property type="entry name" value="Thioredoxin_CS"/>
</dbReference>
<feature type="chain" id="PRO_5042289773" evidence="2">
    <location>
        <begin position="19"/>
        <end position="1392"/>
    </location>
</feature>
<dbReference type="InterPro" id="IPR013766">
    <property type="entry name" value="Thioredoxin_domain"/>
</dbReference>
<evidence type="ECO:0000256" key="1">
    <source>
        <dbReference type="SAM" id="MobiDB-lite"/>
    </source>
</evidence>
<dbReference type="PROSITE" id="PS51352">
    <property type="entry name" value="THIOREDOXIN_2"/>
    <property type="match status" value="3"/>
</dbReference>
<evidence type="ECO:0000313" key="4">
    <source>
        <dbReference type="EMBL" id="KAK0053968.1"/>
    </source>
</evidence>
<feature type="compositionally biased region" description="Low complexity" evidence="1">
    <location>
        <begin position="341"/>
        <end position="354"/>
    </location>
</feature>
<feature type="region of interest" description="Disordered" evidence="1">
    <location>
        <begin position="187"/>
        <end position="239"/>
    </location>
</feature>
<keyword evidence="5" id="KW-1185">Reference proteome</keyword>
<accession>A0AAD8BG40</accession>
<reference evidence="4" key="2">
    <citation type="submission" date="2023-04" db="EMBL/GenBank/DDBJ databases">
        <authorList>
            <person name="Bu L."/>
            <person name="Lu L."/>
            <person name="Laidemitt M.R."/>
            <person name="Zhang S.M."/>
            <person name="Mutuku M."/>
            <person name="Mkoji G."/>
            <person name="Steinauer M."/>
            <person name="Loker E.S."/>
        </authorList>
    </citation>
    <scope>NUCLEOTIDE SEQUENCE</scope>
    <source>
        <strain evidence="4">KasaAsao</strain>
        <tissue evidence="4">Whole Snail</tissue>
    </source>
</reference>
<feature type="signal peptide" evidence="2">
    <location>
        <begin position="1"/>
        <end position="18"/>
    </location>
</feature>
<gene>
    <name evidence="4" type="ORF">Bpfe_016712</name>
</gene>
<feature type="domain" description="Thioredoxin" evidence="3">
    <location>
        <begin position="8"/>
        <end position="134"/>
    </location>
</feature>
<dbReference type="SUPFAM" id="SSF52833">
    <property type="entry name" value="Thioredoxin-like"/>
    <property type="match status" value="9"/>
</dbReference>
<name>A0AAD8BG40_BIOPF</name>
<feature type="compositionally biased region" description="Polar residues" evidence="1">
    <location>
        <begin position="273"/>
        <end position="340"/>
    </location>
</feature>
<proteinExistence type="predicted"/>
<feature type="region of interest" description="Disordered" evidence="1">
    <location>
        <begin position="363"/>
        <end position="382"/>
    </location>
</feature>
<evidence type="ECO:0000259" key="3">
    <source>
        <dbReference type="PROSITE" id="PS51352"/>
    </source>
</evidence>
<dbReference type="Pfam" id="PF00085">
    <property type="entry name" value="Thioredoxin"/>
    <property type="match status" value="9"/>
</dbReference>
<sequence length="1392" mass="155876">MIPCVGLLLICLVSSCYCLYGPGDDVVQLTFSNFHKLVIDSNYLWLVEFYATSCHTCIDFAPKWKEAASALKGVVKCGAVDGETQGALFQEYGIKGVPTILFFGDDKSRYTEYDIKEKRTLVEFAQAEVKKSKQHSGTSIMGVQDSQMSGYTYENYDVGSQTANAGNNQYTVQKQYNEQENTMAVNSNARGQTSNVRGQTSNVRGQTSNVRGQTSHVRGQTSTTMQGASSGRSQTQAYGNSKVVKSYAGSQPSRKTQVGKTHETATNQYSVQANNKAVNSNVRGQTSNEISQTSNVRGQTSNVRGQTSNVRGQTSNVRGQTSSVRGQTSNVRGQTSTTMQGASSGSEQSSSGRSGIKRINSQAANQATSTLNTQHRGTVQTYDSENSQDVIVLTDQNFDEKVLKSDDMWLIEFYDRNDPQSQKLAPEWSSAASVLKGRVQLGKCDFQANRATAQRYEIRSVPTIKVFPAGKKNGKCFDYNEGQTVKDIVLWTCKSNPRPKEQSLRGGNNEDVVELTDRNFYDKVLMSDEVWLVEFYDLRNSRCKQLAPAWSFSATALRGQAYLGRYDVTANKAIAKIYGVNIKDVPIIKYFQAGRKNGQCSDYTEGNSVQEVVTWGCKNIQRQDVKQGDEDVNNKDLIELTDSNFYERVLRSDDMWLVEFYDGNDPRSQELAPEWSSAATVLKAKVNMGRYDVTGNGAIKQTYGIQSVPTFKVFPAGKKDGRCLDFNEGETCQRIIGWACKNIERPVKQTYGDENSKDVIVLTDSNFYDSVLRSDDMWLVQFYDLQSSKCRELVPQWSSAATELKGQVNLGVVDVNANRAIIQAYRITDTPSIKYFPAGMKDGQCVDYTEGNDYDAIVKWARGHSKHEQRDNNEMNTQVNTVNYNRGGEASYGTANIHRQGSIQSYDLDGDVTVLTDSNFEESVMNSDDEWFVDFYDPNSLACKKFNPEWSSAATELKGKVKMGKCDITSNPATTQKCNIRQTPSVLVCKEGKKSLDTFSSYQGLEQCETFLTEALQTYTGTQHQQSYDLDEDVFVLTDSNFEVSVMNSYDVWFVDFYDPNNLACQGFNPKWSSAATTLKGKVKMGKCDFTRNPATAQRCNIQHIPSVLHCNLGKKSLDMFSYYQGIEQCEYILNWILRTYGGTPQHQQVESANIVIKSYDLDGDVIVLTDSNFEENVMNSDDEWFVDFYDPNCLACQKFNPKWSSAATTLKGKVKMGKCDITRNPATAQKCNIRQTPSVLVCKEGKKSLDTFSSYQGLEQCETFLTEALQTYTGTQHQQTHGVMIELTDSNFDEYVTNNNDKWLVNFYNPQCKPCQDFAKKFSSADAVLNGKFMTGEYDVTRNSVIMARYGIRSTPTVLFCQEGEKSRDKFLPYQGVEQSEMILKWALESP</sequence>
<keyword evidence="2" id="KW-0732">Signal</keyword>
<dbReference type="GO" id="GO:0034976">
    <property type="term" value="P:response to endoplasmic reticulum stress"/>
    <property type="evidence" value="ECO:0007669"/>
    <property type="project" value="TreeGrafter"/>
</dbReference>
<feature type="region of interest" description="Disordered" evidence="1">
    <location>
        <begin position="273"/>
        <end position="355"/>
    </location>
</feature>
<dbReference type="PANTHER" id="PTHR45815:SF3">
    <property type="entry name" value="PROTEIN DISULFIDE-ISOMERASE A6"/>
    <property type="match status" value="1"/>
</dbReference>
<evidence type="ECO:0000313" key="5">
    <source>
        <dbReference type="Proteomes" id="UP001233172"/>
    </source>
</evidence>
<feature type="domain" description="Thioredoxin" evidence="3">
    <location>
        <begin position="702"/>
        <end position="866"/>
    </location>
</feature>